<evidence type="ECO:0000313" key="6">
    <source>
        <dbReference type="EMBL" id="QCD46528.1"/>
    </source>
</evidence>
<dbReference type="GO" id="GO:0016829">
    <property type="term" value="F:lyase activity"/>
    <property type="evidence" value="ECO:0007669"/>
    <property type="project" value="UniProtKB-KW"/>
</dbReference>
<sequence length="157" mass="17411">MIHKTNAARFLDGKNTPYELVEYEADESDLGAVHVAAVCGEEIEKIYKTIVCECEPKGYIVVCIQGDLSLNLKALARLSGHEKCELLNLKKLEKVTGYIRGGCSPIAMKKAYETFFDERILKQEYVYVSAGVRGKQIKIAPRSLIEVTQAKLGDVAV</sequence>
<dbReference type="CDD" id="cd00002">
    <property type="entry name" value="YbaK_deacylase"/>
    <property type="match status" value="1"/>
</dbReference>
<dbReference type="PANTHER" id="PTHR30411:SF0">
    <property type="entry name" value="CYS-TRNA(PRO)_CYS-TRNA(CYS) DEACYLASE YBAK"/>
    <property type="match status" value="1"/>
</dbReference>
<gene>
    <name evidence="6" type="ORF">CRECT_0850</name>
</gene>
<evidence type="ECO:0000256" key="1">
    <source>
        <dbReference type="ARBA" id="ARBA00009798"/>
    </source>
</evidence>
<dbReference type="SUPFAM" id="SSF55826">
    <property type="entry name" value="YbaK/ProRS associated domain"/>
    <property type="match status" value="1"/>
</dbReference>
<accession>A0A6G5QLF2</accession>
<evidence type="ECO:0000256" key="3">
    <source>
        <dbReference type="ARBA" id="ARBA00023239"/>
    </source>
</evidence>
<dbReference type="GO" id="GO:0002161">
    <property type="term" value="F:aminoacyl-tRNA deacylase activity"/>
    <property type="evidence" value="ECO:0007669"/>
    <property type="project" value="InterPro"/>
</dbReference>
<dbReference type="InterPro" id="IPR004369">
    <property type="entry name" value="Prolyl-tRNA_editing_YbaK/EbsC"/>
</dbReference>
<keyword evidence="3 4" id="KW-0456">Lyase</keyword>
<evidence type="ECO:0000256" key="4">
    <source>
        <dbReference type="PIRNR" id="PIRNR006181"/>
    </source>
</evidence>
<protein>
    <recommendedName>
        <fullName evidence="4">Cys-tRNA(Pro)/Cys-tRNA(Cys) deacylase</fullName>
        <ecNumber evidence="4">4.2.-.-</ecNumber>
    </recommendedName>
</protein>
<dbReference type="AlphaFoldDB" id="A0A6G5QLF2"/>
<reference evidence="6 7" key="1">
    <citation type="submission" date="2016-07" db="EMBL/GenBank/DDBJ databases">
        <title>Comparative genomics of the Campylobacter concisus group.</title>
        <authorList>
            <person name="Miller W.G."/>
            <person name="Yee E."/>
            <person name="Chapman M.H."/>
            <person name="Huynh S."/>
            <person name="Bono J.L."/>
            <person name="On S.L.W."/>
            <person name="StLeger J."/>
            <person name="Foster G."/>
            <person name="Parker C.T."/>
        </authorList>
    </citation>
    <scope>NUCLEOTIDE SEQUENCE [LARGE SCALE GENOMIC DNA]</scope>
    <source>
        <strain evidence="6 7">ATCC 33238</strain>
    </source>
</reference>
<dbReference type="RefSeq" id="WP_002945129.1">
    <property type="nucleotide sequence ID" value="NZ_CP012543.1"/>
</dbReference>
<dbReference type="Proteomes" id="UP000502377">
    <property type="component" value="Chromosome"/>
</dbReference>
<dbReference type="InterPro" id="IPR036754">
    <property type="entry name" value="YbaK/aa-tRNA-synt-asso_dom_sf"/>
</dbReference>
<evidence type="ECO:0000256" key="2">
    <source>
        <dbReference type="ARBA" id="ARBA00022917"/>
    </source>
</evidence>
<name>A0A6G5QLF2_CAMRE</name>
<organism evidence="6 7">
    <name type="scientific">Campylobacter rectus</name>
    <name type="common">Wolinella recta</name>
    <dbReference type="NCBI Taxonomy" id="203"/>
    <lineage>
        <taxon>Bacteria</taxon>
        <taxon>Pseudomonadati</taxon>
        <taxon>Campylobacterota</taxon>
        <taxon>Epsilonproteobacteria</taxon>
        <taxon>Campylobacterales</taxon>
        <taxon>Campylobacteraceae</taxon>
        <taxon>Campylobacter</taxon>
    </lineage>
</organism>
<dbReference type="Gene3D" id="3.90.960.10">
    <property type="entry name" value="YbaK/aminoacyl-tRNA synthetase-associated domain"/>
    <property type="match status" value="1"/>
</dbReference>
<dbReference type="EC" id="4.2.-.-" evidence="4"/>
<proteinExistence type="inferred from homology"/>
<comment type="similarity">
    <text evidence="1 4">Belongs to the prolyl-tRNA editing family. YbaK/EbsC subfamily.</text>
</comment>
<dbReference type="PIRSF" id="PIRSF006181">
    <property type="entry name" value="EbsC_YbaK"/>
    <property type="match status" value="1"/>
</dbReference>
<evidence type="ECO:0000313" key="7">
    <source>
        <dbReference type="Proteomes" id="UP000502377"/>
    </source>
</evidence>
<keyword evidence="2 4" id="KW-0648">Protein biosynthesis</keyword>
<dbReference type="GO" id="GO:0006412">
    <property type="term" value="P:translation"/>
    <property type="evidence" value="ECO:0007669"/>
    <property type="project" value="UniProtKB-KW"/>
</dbReference>
<dbReference type="Pfam" id="PF04073">
    <property type="entry name" value="tRNA_edit"/>
    <property type="match status" value="1"/>
</dbReference>
<feature type="domain" description="YbaK/aminoacyl-tRNA synthetase-associated" evidence="5">
    <location>
        <begin position="34"/>
        <end position="145"/>
    </location>
</feature>
<evidence type="ECO:0000259" key="5">
    <source>
        <dbReference type="Pfam" id="PF04073"/>
    </source>
</evidence>
<dbReference type="EMBL" id="CP012543">
    <property type="protein sequence ID" value="QCD46528.1"/>
    <property type="molecule type" value="Genomic_DNA"/>
</dbReference>
<dbReference type="PANTHER" id="PTHR30411">
    <property type="entry name" value="CYTOPLASMIC PROTEIN"/>
    <property type="match status" value="1"/>
</dbReference>
<dbReference type="NCBIfam" id="TIGR00011">
    <property type="entry name" value="YbaK_EbsC"/>
    <property type="match status" value="1"/>
</dbReference>
<dbReference type="InterPro" id="IPR007214">
    <property type="entry name" value="YbaK/aa-tRNA-synth-assoc-dom"/>
</dbReference>
<dbReference type="KEGG" id="crx:CRECT_0850"/>